<dbReference type="PROSITE" id="PS01124">
    <property type="entry name" value="HTH_ARAC_FAMILY_2"/>
    <property type="match status" value="1"/>
</dbReference>
<dbReference type="GO" id="GO:0003700">
    <property type="term" value="F:DNA-binding transcription factor activity"/>
    <property type="evidence" value="ECO:0007669"/>
    <property type="project" value="InterPro"/>
</dbReference>
<dbReference type="PROSITE" id="PS00041">
    <property type="entry name" value="HTH_ARAC_FAMILY_1"/>
    <property type="match status" value="1"/>
</dbReference>
<keyword evidence="2" id="KW-0238">DNA-binding</keyword>
<organism evidence="7 8">
    <name type="scientific">Paenibacillus arenilitoris</name>
    <dbReference type="NCBI Taxonomy" id="2772299"/>
    <lineage>
        <taxon>Bacteria</taxon>
        <taxon>Bacillati</taxon>
        <taxon>Bacillota</taxon>
        <taxon>Bacilli</taxon>
        <taxon>Bacillales</taxon>
        <taxon>Paenibacillaceae</taxon>
        <taxon>Paenibacillus</taxon>
    </lineage>
</organism>
<reference evidence="7" key="1">
    <citation type="submission" date="2020-09" db="EMBL/GenBank/DDBJ databases">
        <title>A novel bacterium of genus Paenibacillus, isolated from South China Sea.</title>
        <authorList>
            <person name="Huang H."/>
            <person name="Mo K."/>
            <person name="Hu Y."/>
        </authorList>
    </citation>
    <scope>NUCLEOTIDE SEQUENCE</scope>
    <source>
        <strain evidence="7">IB182493</strain>
    </source>
</reference>
<keyword evidence="5" id="KW-0812">Transmembrane</keyword>
<feature type="transmembrane region" description="Helical" evidence="5">
    <location>
        <begin position="310"/>
        <end position="330"/>
    </location>
</feature>
<dbReference type="GO" id="GO:0043565">
    <property type="term" value="F:sequence-specific DNA binding"/>
    <property type="evidence" value="ECO:0007669"/>
    <property type="project" value="InterPro"/>
</dbReference>
<feature type="transmembrane region" description="Helical" evidence="5">
    <location>
        <begin position="27"/>
        <end position="46"/>
    </location>
</feature>
<evidence type="ECO:0000256" key="1">
    <source>
        <dbReference type="ARBA" id="ARBA00023015"/>
    </source>
</evidence>
<dbReference type="RefSeq" id="WP_190860765.1">
    <property type="nucleotide sequence ID" value="NZ_JACXIY010000013.1"/>
</dbReference>
<feature type="domain" description="HTH araC/xylS-type" evidence="6">
    <location>
        <begin position="671"/>
        <end position="770"/>
    </location>
</feature>
<evidence type="ECO:0000256" key="5">
    <source>
        <dbReference type="SAM" id="Phobius"/>
    </source>
</evidence>
<dbReference type="SMART" id="SM00342">
    <property type="entry name" value="HTH_ARAC"/>
    <property type="match status" value="1"/>
</dbReference>
<keyword evidence="8" id="KW-1185">Reference proteome</keyword>
<dbReference type="Pfam" id="PF12833">
    <property type="entry name" value="HTH_18"/>
    <property type="match status" value="1"/>
</dbReference>
<accession>A0A927CK44</accession>
<dbReference type="PANTHER" id="PTHR43280:SF2">
    <property type="entry name" value="HTH-TYPE TRANSCRIPTIONAL REGULATOR EXSA"/>
    <property type="match status" value="1"/>
</dbReference>
<dbReference type="InterPro" id="IPR009057">
    <property type="entry name" value="Homeodomain-like_sf"/>
</dbReference>
<dbReference type="PANTHER" id="PTHR43280">
    <property type="entry name" value="ARAC-FAMILY TRANSCRIPTIONAL REGULATOR"/>
    <property type="match status" value="1"/>
</dbReference>
<dbReference type="AlphaFoldDB" id="A0A927CK44"/>
<protein>
    <submittedName>
        <fullName evidence="7">AraC family transcriptional regulator</fullName>
    </submittedName>
</protein>
<evidence type="ECO:0000256" key="3">
    <source>
        <dbReference type="ARBA" id="ARBA00023163"/>
    </source>
</evidence>
<keyword evidence="3" id="KW-0804">Transcription</keyword>
<evidence type="ECO:0000256" key="4">
    <source>
        <dbReference type="SAM" id="MobiDB-lite"/>
    </source>
</evidence>
<dbReference type="Proteomes" id="UP000632125">
    <property type="component" value="Unassembled WGS sequence"/>
</dbReference>
<dbReference type="EMBL" id="JACXIY010000013">
    <property type="protein sequence ID" value="MBD2869004.1"/>
    <property type="molecule type" value="Genomic_DNA"/>
</dbReference>
<sequence>MAGGREGSATGIGGNERRMTMIMLMKYSMPFVIIMLLSIVVGFMIYERTLHVLEQEANRTNRLLLEQGMGALDSRFQELDATIRKIGEDSSVARLQQIAEPFGSDSLYRVIETRNRLQEYAALNELVLDFFILYKNNELVLNDKFIARFGDFGDTLSYSPEEAELLPALKKSYYYKEMLPSKRAVLNGKAHNVLTYAHSFGFPMHSNGTMLFLLDEDEIRKLLGGLNIEGGWAYIADEEGRILTSLSGDDSGMTAPPHQPSESPGMASERLGDEDLIVTYVKSPYNGWTYAAAQPSQVVYDKIYYFRKTIYGALFLFLVAASLVAVYFAYRNSRPVQALLQTLSKYAPEPVKAGGNALGSIQVTVSKIIESNEQLQEKVNRQLPFLRASFFERLLRGQFSSEGDMEAAMRNLKVHWDDGDVFVVAVLSFPSGEGGARELRVERLNECKAVVSEYVQRGTQGPAYAHETDDDKMALIFNFPGGGTDEAIYKETAAKLECLLFDMEHMYGIAMSIAAGGISRRWTAISRSFLEAQQTLMGGRTRGVAWHKDMGPQRDGYSYPENMENRLIHLLRTGNVDELAELLDELHRQNFANRRLSFFVLKVFLFDFIGSVVKLSDETGMPGLELDSVGLTAVDSAGSIEEQFLLIKDRLLAMCRTVEQSKRTEQHRRFDEYIRYIDEHYADAQMSLALLADRFQVTETYLSRWFKEHTGFHFFEHVEHRRLERSKTLLSETGMAVGEIALTVGYSSANTFGRAFKRSVGVSAMAYRNQIMAESKN</sequence>
<dbReference type="Gene3D" id="1.10.10.60">
    <property type="entry name" value="Homeodomain-like"/>
    <property type="match status" value="2"/>
</dbReference>
<evidence type="ECO:0000259" key="6">
    <source>
        <dbReference type="PROSITE" id="PS01124"/>
    </source>
</evidence>
<keyword evidence="1" id="KW-0805">Transcription regulation</keyword>
<evidence type="ECO:0000313" key="7">
    <source>
        <dbReference type="EMBL" id="MBD2869004.1"/>
    </source>
</evidence>
<dbReference type="SUPFAM" id="SSF46689">
    <property type="entry name" value="Homeodomain-like"/>
    <property type="match status" value="1"/>
</dbReference>
<comment type="caution">
    <text evidence="7">The sequence shown here is derived from an EMBL/GenBank/DDBJ whole genome shotgun (WGS) entry which is preliminary data.</text>
</comment>
<keyword evidence="5" id="KW-1133">Transmembrane helix</keyword>
<evidence type="ECO:0000256" key="2">
    <source>
        <dbReference type="ARBA" id="ARBA00023125"/>
    </source>
</evidence>
<proteinExistence type="predicted"/>
<keyword evidence="5" id="KW-0472">Membrane</keyword>
<gene>
    <name evidence="7" type="ORF">IDH41_10475</name>
</gene>
<dbReference type="InterPro" id="IPR018062">
    <property type="entry name" value="HTH_AraC-typ_CS"/>
</dbReference>
<name>A0A927CK44_9BACL</name>
<feature type="region of interest" description="Disordered" evidence="4">
    <location>
        <begin position="246"/>
        <end position="268"/>
    </location>
</feature>
<dbReference type="Pfam" id="PF17853">
    <property type="entry name" value="GGDEF_2"/>
    <property type="match status" value="1"/>
</dbReference>
<dbReference type="InterPro" id="IPR018060">
    <property type="entry name" value="HTH_AraC"/>
</dbReference>
<evidence type="ECO:0000313" key="8">
    <source>
        <dbReference type="Proteomes" id="UP000632125"/>
    </source>
</evidence>
<dbReference type="InterPro" id="IPR041522">
    <property type="entry name" value="CdaR_GGDEF"/>
</dbReference>